<accession>A0ABT1MA93</accession>
<sequence>MGRTTKLLLPLAAAACAVGLATAAPASADEQSYFEALTDYGYGDTSQDTALELGYSVCEDVQNGVPQATTLQAIYDTTNENVNEDDAVFIYKASIIHLC</sequence>
<protein>
    <submittedName>
        <fullName evidence="3">DUF732 domain-containing protein</fullName>
    </submittedName>
</protein>
<keyword evidence="1" id="KW-0732">Signal</keyword>
<reference evidence="3 4" key="1">
    <citation type="submission" date="2022-06" db="EMBL/GenBank/DDBJ databases">
        <title>Mycolicibacterium sp. CAU 1645 isolated from seawater.</title>
        <authorList>
            <person name="Kim W."/>
        </authorList>
    </citation>
    <scope>NUCLEOTIDE SEQUENCE [LARGE SCALE GENOMIC DNA]</scope>
    <source>
        <strain evidence="3 4">CAU 1645</strain>
    </source>
</reference>
<feature type="chain" id="PRO_5045995704" evidence="1">
    <location>
        <begin position="29"/>
        <end position="99"/>
    </location>
</feature>
<keyword evidence="4" id="KW-1185">Reference proteome</keyword>
<dbReference type="Pfam" id="PF05305">
    <property type="entry name" value="DUF732"/>
    <property type="match status" value="1"/>
</dbReference>
<dbReference type="EMBL" id="JANDBD010000014">
    <property type="protein sequence ID" value="MCP9276070.1"/>
    <property type="molecule type" value="Genomic_DNA"/>
</dbReference>
<evidence type="ECO:0000313" key="3">
    <source>
        <dbReference type="EMBL" id="MCP9276070.1"/>
    </source>
</evidence>
<evidence type="ECO:0000259" key="2">
    <source>
        <dbReference type="Pfam" id="PF05305"/>
    </source>
</evidence>
<dbReference type="Proteomes" id="UP001651690">
    <property type="component" value="Unassembled WGS sequence"/>
</dbReference>
<feature type="domain" description="DUF732" evidence="2">
    <location>
        <begin position="29"/>
        <end position="99"/>
    </location>
</feature>
<dbReference type="InterPro" id="IPR007969">
    <property type="entry name" value="DUF732"/>
</dbReference>
<evidence type="ECO:0000256" key="1">
    <source>
        <dbReference type="SAM" id="SignalP"/>
    </source>
</evidence>
<evidence type="ECO:0000313" key="4">
    <source>
        <dbReference type="Proteomes" id="UP001651690"/>
    </source>
</evidence>
<gene>
    <name evidence="3" type="ORF">NM203_28180</name>
</gene>
<name>A0ABT1MA93_9MYCO</name>
<dbReference type="RefSeq" id="WP_255063921.1">
    <property type="nucleotide sequence ID" value="NZ_JANDBD010000014.1"/>
</dbReference>
<feature type="signal peptide" evidence="1">
    <location>
        <begin position="1"/>
        <end position="28"/>
    </location>
</feature>
<organism evidence="3 4">
    <name type="scientific">Mycolicibacterium arenosum</name>
    <dbReference type="NCBI Taxonomy" id="2952157"/>
    <lineage>
        <taxon>Bacteria</taxon>
        <taxon>Bacillati</taxon>
        <taxon>Actinomycetota</taxon>
        <taxon>Actinomycetes</taxon>
        <taxon>Mycobacteriales</taxon>
        <taxon>Mycobacteriaceae</taxon>
        <taxon>Mycolicibacterium</taxon>
    </lineage>
</organism>
<proteinExistence type="predicted"/>
<comment type="caution">
    <text evidence="3">The sequence shown here is derived from an EMBL/GenBank/DDBJ whole genome shotgun (WGS) entry which is preliminary data.</text>
</comment>